<dbReference type="InterPro" id="IPR058240">
    <property type="entry name" value="rSAM_sf"/>
</dbReference>
<comment type="catalytic activity">
    <reaction evidence="8 9">
        <text>[[Fe-S] cluster scaffold protein carrying a second [4Fe-4S](2+) cluster] + N(6)-octanoyl-L-lysyl-[protein] + 2 oxidized [2Fe-2S]-[ferredoxin] + 2 S-adenosyl-L-methionine + 4 H(+) = [[Fe-S] cluster scaffold protein] + N(6)-[(R)-dihydrolipoyl]-L-lysyl-[protein] + 4 Fe(3+) + 2 hydrogen sulfide + 2 5'-deoxyadenosine + 2 L-methionine + 2 reduced [2Fe-2S]-[ferredoxin]</text>
        <dbReference type="Rhea" id="RHEA:16585"/>
        <dbReference type="Rhea" id="RHEA-COMP:9928"/>
        <dbReference type="Rhea" id="RHEA-COMP:10000"/>
        <dbReference type="Rhea" id="RHEA-COMP:10001"/>
        <dbReference type="Rhea" id="RHEA-COMP:10475"/>
        <dbReference type="Rhea" id="RHEA-COMP:14568"/>
        <dbReference type="Rhea" id="RHEA-COMP:14569"/>
        <dbReference type="ChEBI" id="CHEBI:15378"/>
        <dbReference type="ChEBI" id="CHEBI:17319"/>
        <dbReference type="ChEBI" id="CHEBI:29034"/>
        <dbReference type="ChEBI" id="CHEBI:29919"/>
        <dbReference type="ChEBI" id="CHEBI:33722"/>
        <dbReference type="ChEBI" id="CHEBI:33737"/>
        <dbReference type="ChEBI" id="CHEBI:33738"/>
        <dbReference type="ChEBI" id="CHEBI:57844"/>
        <dbReference type="ChEBI" id="CHEBI:59789"/>
        <dbReference type="ChEBI" id="CHEBI:78809"/>
        <dbReference type="ChEBI" id="CHEBI:83100"/>
        <dbReference type="EC" id="2.8.1.8"/>
    </reaction>
</comment>
<evidence type="ECO:0000256" key="8">
    <source>
        <dbReference type="ARBA" id="ARBA00047326"/>
    </source>
</evidence>
<dbReference type="PROSITE" id="PS51918">
    <property type="entry name" value="RADICAL_SAM"/>
    <property type="match status" value="1"/>
</dbReference>
<dbReference type="PANTHER" id="PTHR10949">
    <property type="entry name" value="LIPOYL SYNTHASE"/>
    <property type="match status" value="1"/>
</dbReference>
<feature type="binding site" evidence="9">
    <location>
        <position position="359"/>
    </location>
    <ligand>
        <name>[4Fe-4S] cluster</name>
        <dbReference type="ChEBI" id="CHEBI:49883"/>
        <label>1</label>
    </ligand>
</feature>
<feature type="binding site" evidence="9">
    <location>
        <position position="129"/>
    </location>
    <ligand>
        <name>[4Fe-4S] cluster</name>
        <dbReference type="ChEBI" id="CHEBI:49883"/>
        <label>1</label>
    </ligand>
</feature>
<proteinExistence type="inferred from homology"/>
<keyword evidence="4 9" id="KW-0479">Metal-binding</keyword>
<comment type="similarity">
    <text evidence="9">Belongs to the radical SAM superfamily. Lipoyl synthase family.</text>
</comment>
<sequence>MGAIATTNLKFPRFQEETRSCTPLFGNCCFSGGAMPASAVSNSSSNSNSSSSTGCSPPSQEGVLDGQNSADKPKIPRVGPSTAGPRPDWFHVPAPKGAGSRFALLTEQIRGLKLHTVCEEAKCPNIGECWEGGTATLMLLGDTCTRGCRFCAIKTSAKPPPPDPLEPKKVADAVAQWDIDYIVLTSVDRDDMPDGGAAHFAETVRHIKEKKPDMLVECLVSDFQGMRSSVSLLVNSGLDVYAHNVETVPRLAPFVRDRRASFSQSLSVLRMAKEEKPGLFTKTSIMLGLGETEAEVGEALKAIRDAGVDAVTLGQYLRPSKQQLGVVAFISPQQFEVYRQLALDLGFRYVASGPLTRSSYRAGEFYLSSLLRGSVAKLQADVGGIKGQYTTVQQPDAK</sequence>
<dbReference type="GO" id="GO:0016992">
    <property type="term" value="F:lipoate synthase activity"/>
    <property type="evidence" value="ECO:0007669"/>
    <property type="project" value="UniProtKB-UniRule"/>
</dbReference>
<dbReference type="GO" id="GO:0051539">
    <property type="term" value="F:4 iron, 4 sulfur cluster binding"/>
    <property type="evidence" value="ECO:0007669"/>
    <property type="project" value="UniProtKB-UniRule"/>
</dbReference>
<comment type="cofactor">
    <cofactor evidence="9">
        <name>[4Fe-4S] cluster</name>
        <dbReference type="ChEBI" id="CHEBI:49883"/>
    </cofactor>
    <text evidence="9">Binds 2 [4Fe-4S] clusters per subunit. One cluster is coordinated with 3 cysteines and an exchangeable S-adenosyl-L-methionine.</text>
</comment>
<reference evidence="13" key="1">
    <citation type="submission" date="2025-08" db="UniProtKB">
        <authorList>
            <consortium name="RefSeq"/>
        </authorList>
    </citation>
    <scope>IDENTIFICATION</scope>
</reference>
<dbReference type="RefSeq" id="XP_026190304.1">
    <property type="nucleotide sequence ID" value="XM_026334519.1"/>
</dbReference>
<dbReference type="NCBIfam" id="TIGR00510">
    <property type="entry name" value="lipA"/>
    <property type="match status" value="1"/>
</dbReference>
<keyword evidence="9" id="KW-0934">Plastid</keyword>
<dbReference type="OrthoDB" id="3231at2759"/>
<evidence type="ECO:0000256" key="4">
    <source>
        <dbReference type="ARBA" id="ARBA00022723"/>
    </source>
</evidence>
<evidence type="ECO:0000256" key="7">
    <source>
        <dbReference type="ARBA" id="ARBA00023014"/>
    </source>
</evidence>
<dbReference type="GO" id="GO:0005739">
    <property type="term" value="C:mitochondrion"/>
    <property type="evidence" value="ECO:0007669"/>
    <property type="project" value="TreeGrafter"/>
</dbReference>
<dbReference type="InterPro" id="IPR007197">
    <property type="entry name" value="rSAM"/>
</dbReference>
<evidence type="ECO:0000313" key="13">
    <source>
        <dbReference type="RefSeq" id="XP_026190304.1"/>
    </source>
</evidence>
<dbReference type="GeneID" id="34621047"/>
<dbReference type="GO" id="GO:0046872">
    <property type="term" value="F:metal ion binding"/>
    <property type="evidence" value="ECO:0007669"/>
    <property type="project" value="UniProtKB-KW"/>
</dbReference>
<name>A0A6P6RRY1_9EIME</name>
<evidence type="ECO:0000256" key="10">
    <source>
        <dbReference type="SAM" id="MobiDB-lite"/>
    </source>
</evidence>
<dbReference type="SFLD" id="SFLDF00271">
    <property type="entry name" value="lipoyl_synthase"/>
    <property type="match status" value="1"/>
</dbReference>
<protein>
    <recommendedName>
        <fullName evidence="9">Lipoyl synthase, apicoplast</fullName>
        <ecNumber evidence="9">2.8.1.8</ecNumber>
    </recommendedName>
    <alternativeName>
        <fullName evidence="9">Lipoate synthase</fullName>
        <shortName evidence="9">LS</shortName>
        <shortName evidence="9">Lip-syn</shortName>
    </alternativeName>
    <alternativeName>
        <fullName evidence="9">Lipoic acid synthase</fullName>
    </alternativeName>
</protein>
<evidence type="ECO:0000259" key="11">
    <source>
        <dbReference type="PROSITE" id="PS51918"/>
    </source>
</evidence>
<dbReference type="EC" id="2.8.1.8" evidence="9"/>
<keyword evidence="12" id="KW-1185">Reference proteome</keyword>
<evidence type="ECO:0000256" key="1">
    <source>
        <dbReference type="ARBA" id="ARBA00022485"/>
    </source>
</evidence>
<dbReference type="HAMAP" id="MF_00206">
    <property type="entry name" value="Lipoyl_synth"/>
    <property type="match status" value="1"/>
</dbReference>
<dbReference type="UniPathway" id="UPA00538">
    <property type="reaction ID" value="UER00593"/>
</dbReference>
<feature type="region of interest" description="Disordered" evidence="10">
    <location>
        <begin position="40"/>
        <end position="92"/>
    </location>
</feature>
<keyword evidence="9" id="KW-0732">Signal</keyword>
<comment type="pathway">
    <text evidence="9">Protein modification; protein lipoylation via endogenous pathway; protein N(6)-(lipoyl)lysine from octanoyl-[acyl-carrier-protein]: step 2/2.</text>
</comment>
<keyword evidence="5 9" id="KW-0933">Apicoplast</keyword>
<keyword evidence="1 9" id="KW-0004">4Fe-4S</keyword>
<feature type="compositionally biased region" description="Low complexity" evidence="10">
    <location>
        <begin position="41"/>
        <end position="52"/>
    </location>
</feature>
<dbReference type="InterPro" id="IPR006638">
    <property type="entry name" value="Elp3/MiaA/NifB-like_rSAM"/>
</dbReference>
<dbReference type="Gene3D" id="3.20.20.70">
    <property type="entry name" value="Aldolase class I"/>
    <property type="match status" value="1"/>
</dbReference>
<feature type="binding site" evidence="9">
    <location>
        <position position="151"/>
    </location>
    <ligand>
        <name>[4Fe-4S] cluster</name>
        <dbReference type="ChEBI" id="CHEBI:49883"/>
        <label>2</label>
        <note>4Fe-4S-S-AdoMet</note>
    </ligand>
</feature>
<organism evidence="12 13">
    <name type="scientific">Cyclospora cayetanensis</name>
    <dbReference type="NCBI Taxonomy" id="88456"/>
    <lineage>
        <taxon>Eukaryota</taxon>
        <taxon>Sar</taxon>
        <taxon>Alveolata</taxon>
        <taxon>Apicomplexa</taxon>
        <taxon>Conoidasida</taxon>
        <taxon>Coccidia</taxon>
        <taxon>Eucoccidiorida</taxon>
        <taxon>Eimeriorina</taxon>
        <taxon>Eimeriidae</taxon>
        <taxon>Cyclospora</taxon>
    </lineage>
</organism>
<dbReference type="CDD" id="cd01335">
    <property type="entry name" value="Radical_SAM"/>
    <property type="match status" value="1"/>
</dbReference>
<dbReference type="PANTHER" id="PTHR10949:SF0">
    <property type="entry name" value="LIPOYL SYNTHASE, MITOCHONDRIAL"/>
    <property type="match status" value="1"/>
</dbReference>
<feature type="binding site" evidence="9">
    <location>
        <position position="118"/>
    </location>
    <ligand>
        <name>[4Fe-4S] cluster</name>
        <dbReference type="ChEBI" id="CHEBI:49883"/>
        <label>1</label>
    </ligand>
</feature>
<feature type="binding site" evidence="9">
    <location>
        <position position="144"/>
    </location>
    <ligand>
        <name>[4Fe-4S] cluster</name>
        <dbReference type="ChEBI" id="CHEBI:49883"/>
        <label>2</label>
        <note>4Fe-4S-S-AdoMet</note>
    </ligand>
</feature>
<dbReference type="NCBIfam" id="NF009544">
    <property type="entry name" value="PRK12928.1"/>
    <property type="match status" value="1"/>
</dbReference>
<comment type="subcellular location">
    <subcellularLocation>
        <location evidence="9">Plastid</location>
        <location evidence="9">Apicoplast</location>
    </subcellularLocation>
</comment>
<feature type="domain" description="Radical SAM core" evidence="11">
    <location>
        <begin position="130"/>
        <end position="348"/>
    </location>
</feature>
<evidence type="ECO:0000256" key="5">
    <source>
        <dbReference type="ARBA" id="ARBA00022887"/>
    </source>
</evidence>
<dbReference type="AlphaFoldDB" id="A0A6P6RRY1"/>
<gene>
    <name evidence="13" type="primary">LOC34621047</name>
    <name evidence="9" type="synonym">lipA</name>
</gene>
<dbReference type="SMART" id="SM00729">
    <property type="entry name" value="Elp3"/>
    <property type="match status" value="1"/>
</dbReference>
<keyword evidence="6 9" id="KW-0408">Iron</keyword>
<dbReference type="GO" id="GO:0009249">
    <property type="term" value="P:protein lipoylation"/>
    <property type="evidence" value="ECO:0007669"/>
    <property type="project" value="UniProtKB-UniRule"/>
</dbReference>
<evidence type="ECO:0000256" key="3">
    <source>
        <dbReference type="ARBA" id="ARBA00022691"/>
    </source>
</evidence>
<dbReference type="GO" id="GO:0020011">
    <property type="term" value="C:apicoplast"/>
    <property type="evidence" value="ECO:0007669"/>
    <property type="project" value="UniProtKB-SubCell"/>
</dbReference>
<keyword evidence="7 9" id="KW-0411">Iron-sulfur</keyword>
<dbReference type="SFLD" id="SFLDG01058">
    <property type="entry name" value="lipoyl_synthase_like"/>
    <property type="match status" value="1"/>
</dbReference>
<comment type="function">
    <text evidence="9">Catalyzes the radical-mediated insertion of two sulfur atoms into the C-6 and C-8 positions of the octanoyl moiety bound to the lipoyl domains of lipoate-dependent enzymes, thereby converting the octanoylated domains into lipoylated derivatives.</text>
</comment>
<keyword evidence="3 9" id="KW-0949">S-adenosyl-L-methionine</keyword>
<dbReference type="SUPFAM" id="SSF102114">
    <property type="entry name" value="Radical SAM enzymes"/>
    <property type="match status" value="1"/>
</dbReference>
<dbReference type="NCBIfam" id="NF004019">
    <property type="entry name" value="PRK05481.1"/>
    <property type="match status" value="1"/>
</dbReference>
<dbReference type="Proteomes" id="UP000515125">
    <property type="component" value="Unplaced"/>
</dbReference>
<evidence type="ECO:0000256" key="2">
    <source>
        <dbReference type="ARBA" id="ARBA00022679"/>
    </source>
</evidence>
<evidence type="ECO:0000313" key="12">
    <source>
        <dbReference type="Proteomes" id="UP000515125"/>
    </source>
</evidence>
<feature type="binding site" evidence="9">
    <location>
        <position position="123"/>
    </location>
    <ligand>
        <name>[4Fe-4S] cluster</name>
        <dbReference type="ChEBI" id="CHEBI:49883"/>
        <label>1</label>
    </ligand>
</feature>
<dbReference type="InterPro" id="IPR013785">
    <property type="entry name" value="Aldolase_TIM"/>
</dbReference>
<accession>A0A6P6RRY1</accession>
<dbReference type="InterPro" id="IPR003698">
    <property type="entry name" value="Lipoyl_synth"/>
</dbReference>
<evidence type="ECO:0000256" key="9">
    <source>
        <dbReference type="HAMAP-Rule" id="MF_03123"/>
    </source>
</evidence>
<keyword evidence="2 9" id="KW-0808">Transferase</keyword>
<dbReference type="Pfam" id="PF04055">
    <property type="entry name" value="Radical_SAM"/>
    <property type="match status" value="1"/>
</dbReference>
<feature type="binding site" evidence="9">
    <location>
        <position position="148"/>
    </location>
    <ligand>
        <name>[4Fe-4S] cluster</name>
        <dbReference type="ChEBI" id="CHEBI:49883"/>
        <label>2</label>
        <note>4Fe-4S-S-AdoMet</note>
    </ligand>
</feature>
<dbReference type="SFLD" id="SFLDS00029">
    <property type="entry name" value="Radical_SAM"/>
    <property type="match status" value="1"/>
</dbReference>
<evidence type="ECO:0000256" key="6">
    <source>
        <dbReference type="ARBA" id="ARBA00023004"/>
    </source>
</evidence>
<dbReference type="PIRSF" id="PIRSF005963">
    <property type="entry name" value="Lipoyl_synth"/>
    <property type="match status" value="1"/>
</dbReference>